<evidence type="ECO:0000256" key="9">
    <source>
        <dbReference type="ARBA" id="ARBA00041175"/>
    </source>
</evidence>
<dbReference type="InterPro" id="IPR051351">
    <property type="entry name" value="Ascorbate-PTS_EIIA_comp"/>
</dbReference>
<dbReference type="SUPFAM" id="SSF55804">
    <property type="entry name" value="Phoshotransferase/anion transport protein"/>
    <property type="match status" value="1"/>
</dbReference>
<evidence type="ECO:0000259" key="11">
    <source>
        <dbReference type="PROSITE" id="PS51094"/>
    </source>
</evidence>
<evidence type="ECO:0000256" key="4">
    <source>
        <dbReference type="ARBA" id="ARBA00022553"/>
    </source>
</evidence>
<keyword evidence="2" id="KW-0813">Transport</keyword>
<dbReference type="EMBL" id="JAUQYP010000001">
    <property type="protein sequence ID" value="MDO8107692.1"/>
    <property type="molecule type" value="Genomic_DNA"/>
</dbReference>
<evidence type="ECO:0000256" key="7">
    <source>
        <dbReference type="ARBA" id="ARBA00022777"/>
    </source>
</evidence>
<dbReference type="InterPro" id="IPR016152">
    <property type="entry name" value="PTrfase/Anion_transptr"/>
</dbReference>
<comment type="subcellular location">
    <subcellularLocation>
        <location evidence="1">Cytoplasm</location>
    </subcellularLocation>
</comment>
<dbReference type="Pfam" id="PF00359">
    <property type="entry name" value="PTS_EIIA_2"/>
    <property type="match status" value="1"/>
</dbReference>
<comment type="function">
    <text evidence="8">The phosphoenolpyruvate-dependent sugar phosphotransferase system (sugar PTS), a major carbohydrate active transport system, catalyzes the phosphorylation of incoming sugar substrates concomitantly with their translocation across the cell membrane. The enzyme II UlaABC PTS system is involved in ascorbate transport.</text>
</comment>
<dbReference type="PANTHER" id="PTHR36203:SF1">
    <property type="entry name" value="ASCORBATE-SPECIFIC PTS SYSTEM EIIA COMPONENT"/>
    <property type="match status" value="1"/>
</dbReference>
<protein>
    <recommendedName>
        <fullName evidence="9">Ascorbate-specific PTS system EIIA component</fullName>
    </recommendedName>
    <alternativeName>
        <fullName evidence="10">Ascorbate-specific phosphotransferase enzyme IIA component</fullName>
    </alternativeName>
</protein>
<gene>
    <name evidence="12" type="ORF">Q6348_10845</name>
</gene>
<sequence length="159" mass="16645">MTGSTGSPASLGDLLPSEAVAAHVEVETWEEAVRASGDLLVATGSATPEYTDQMIAAIHRYGPYIVIAPGFALAHAQASDDVLNTGMSFMQLAHPVRFGHEKNDPVRLVAGLASTDHSAHMEALQQLALVLSSPETMEQLLDAGTVDELCAVLGIPPSK</sequence>
<dbReference type="Proteomes" id="UP001232536">
    <property type="component" value="Unassembled WGS sequence"/>
</dbReference>
<comment type="caution">
    <text evidence="12">The sequence shown here is derived from an EMBL/GenBank/DDBJ whole genome shotgun (WGS) entry which is preliminary data.</text>
</comment>
<dbReference type="InterPro" id="IPR002178">
    <property type="entry name" value="PTS_EIIA_type-2_dom"/>
</dbReference>
<keyword evidence="3" id="KW-0963">Cytoplasm</keyword>
<keyword evidence="12" id="KW-0762">Sugar transport</keyword>
<dbReference type="CDD" id="cd00211">
    <property type="entry name" value="PTS_IIA_fru"/>
    <property type="match status" value="1"/>
</dbReference>
<keyword evidence="7" id="KW-0418">Kinase</keyword>
<evidence type="ECO:0000256" key="10">
    <source>
        <dbReference type="ARBA" id="ARBA00042072"/>
    </source>
</evidence>
<keyword evidence="13" id="KW-1185">Reference proteome</keyword>
<evidence type="ECO:0000256" key="3">
    <source>
        <dbReference type="ARBA" id="ARBA00022490"/>
    </source>
</evidence>
<evidence type="ECO:0000256" key="5">
    <source>
        <dbReference type="ARBA" id="ARBA00022679"/>
    </source>
</evidence>
<evidence type="ECO:0000313" key="12">
    <source>
        <dbReference type="EMBL" id="MDO8107692.1"/>
    </source>
</evidence>
<evidence type="ECO:0000256" key="2">
    <source>
        <dbReference type="ARBA" id="ARBA00022448"/>
    </source>
</evidence>
<proteinExistence type="predicted"/>
<keyword evidence="6" id="KW-0598">Phosphotransferase system</keyword>
<accession>A0ABT9D9W3</accession>
<evidence type="ECO:0000313" key="13">
    <source>
        <dbReference type="Proteomes" id="UP001232536"/>
    </source>
</evidence>
<evidence type="ECO:0000256" key="1">
    <source>
        <dbReference type="ARBA" id="ARBA00004496"/>
    </source>
</evidence>
<dbReference type="RefSeq" id="WP_304601303.1">
    <property type="nucleotide sequence ID" value="NZ_JAUQYO010000001.1"/>
</dbReference>
<feature type="domain" description="PTS EIIA type-2" evidence="11">
    <location>
        <begin position="13"/>
        <end position="156"/>
    </location>
</feature>
<organism evidence="12 13">
    <name type="scientific">Actinotalea lenta</name>
    <dbReference type="NCBI Taxonomy" id="3064654"/>
    <lineage>
        <taxon>Bacteria</taxon>
        <taxon>Bacillati</taxon>
        <taxon>Actinomycetota</taxon>
        <taxon>Actinomycetes</taxon>
        <taxon>Micrococcales</taxon>
        <taxon>Cellulomonadaceae</taxon>
        <taxon>Actinotalea</taxon>
    </lineage>
</organism>
<name>A0ABT9D9W3_9CELL</name>
<keyword evidence="4" id="KW-0597">Phosphoprotein</keyword>
<evidence type="ECO:0000256" key="8">
    <source>
        <dbReference type="ARBA" id="ARBA00037387"/>
    </source>
</evidence>
<dbReference type="PANTHER" id="PTHR36203">
    <property type="entry name" value="ASCORBATE-SPECIFIC PTS SYSTEM EIIA COMPONENT"/>
    <property type="match status" value="1"/>
</dbReference>
<keyword evidence="5" id="KW-0808">Transferase</keyword>
<evidence type="ECO:0000256" key="6">
    <source>
        <dbReference type="ARBA" id="ARBA00022683"/>
    </source>
</evidence>
<reference evidence="12 13" key="1">
    <citation type="submission" date="2023-07" db="EMBL/GenBank/DDBJ databases">
        <title>Description of novel actinomycetes strains, isolated from tidal flat sediment.</title>
        <authorList>
            <person name="Lu C."/>
        </authorList>
    </citation>
    <scope>NUCLEOTIDE SEQUENCE [LARGE SCALE GENOMIC DNA]</scope>
    <source>
        <strain evidence="12 13">SYSU T00b441</strain>
    </source>
</reference>
<dbReference type="Gene3D" id="3.40.930.10">
    <property type="entry name" value="Mannitol-specific EII, Chain A"/>
    <property type="match status" value="1"/>
</dbReference>
<dbReference type="PROSITE" id="PS51094">
    <property type="entry name" value="PTS_EIIA_TYPE_2"/>
    <property type="match status" value="1"/>
</dbReference>